<dbReference type="PROSITE" id="PS50103">
    <property type="entry name" value="ZF_C3H1"/>
    <property type="match status" value="1"/>
</dbReference>
<protein>
    <recommendedName>
        <fullName evidence="4">C3H1-type domain-containing protein</fullName>
    </recommendedName>
</protein>
<keyword evidence="1" id="KW-0479">Metal-binding</keyword>
<organism evidence="5">
    <name type="scientific">viral metagenome</name>
    <dbReference type="NCBI Taxonomy" id="1070528"/>
    <lineage>
        <taxon>unclassified sequences</taxon>
        <taxon>metagenomes</taxon>
        <taxon>organismal metagenomes</taxon>
    </lineage>
</organism>
<reference evidence="5" key="1">
    <citation type="journal article" date="2020" name="Nature">
        <title>Giant virus diversity and host interactions through global metagenomics.</title>
        <authorList>
            <person name="Schulz F."/>
            <person name="Roux S."/>
            <person name="Paez-Espino D."/>
            <person name="Jungbluth S."/>
            <person name="Walsh D.A."/>
            <person name="Denef V.J."/>
            <person name="McMahon K.D."/>
            <person name="Konstantinidis K.T."/>
            <person name="Eloe-Fadrosh E.A."/>
            <person name="Kyrpides N.C."/>
            <person name="Woyke T."/>
        </authorList>
    </citation>
    <scope>NUCLEOTIDE SEQUENCE</scope>
    <source>
        <strain evidence="5">GVMAG-M-3300023179-103</strain>
    </source>
</reference>
<evidence type="ECO:0000256" key="3">
    <source>
        <dbReference type="ARBA" id="ARBA00022833"/>
    </source>
</evidence>
<dbReference type="Gene3D" id="4.10.1000.10">
    <property type="entry name" value="Zinc finger, CCCH-type"/>
    <property type="match status" value="1"/>
</dbReference>
<dbReference type="InterPro" id="IPR036855">
    <property type="entry name" value="Znf_CCCH_sf"/>
</dbReference>
<dbReference type="EMBL" id="MN739695">
    <property type="protein sequence ID" value="QHT21514.1"/>
    <property type="molecule type" value="Genomic_DNA"/>
</dbReference>
<sequence>MTTNSDEWTVASSKKRIFKQIVEPVANTIIQNYKKTLCKNMGMYGSCVYGSKCKYAHTLKDQNIEPIRKQVLDYINNNEDLTHINLVEDKKLYFELLTLTKLCYLCNDNKCSGGYNCKNGSYDKSIIICIVDLNRGNCDNNECSKIHLTKRGLIPFDIVFNRSVKINFIPKREIIDDVYFSDSGDDNMGVGVSRRDKEIGEERSKLCSSIFRF</sequence>
<keyword evidence="2" id="KW-0863">Zinc-finger</keyword>
<dbReference type="InterPro" id="IPR000571">
    <property type="entry name" value="Znf_CCCH"/>
</dbReference>
<evidence type="ECO:0000313" key="5">
    <source>
        <dbReference type="EMBL" id="QHT21514.1"/>
    </source>
</evidence>
<feature type="domain" description="C3H1-type" evidence="4">
    <location>
        <begin position="32"/>
        <end position="60"/>
    </location>
</feature>
<keyword evidence="3" id="KW-0862">Zinc</keyword>
<evidence type="ECO:0000259" key="4">
    <source>
        <dbReference type="PROSITE" id="PS50103"/>
    </source>
</evidence>
<accession>A0A6C0DXP9</accession>
<dbReference type="SMART" id="SM00356">
    <property type="entry name" value="ZnF_C3H1"/>
    <property type="match status" value="1"/>
</dbReference>
<dbReference type="AlphaFoldDB" id="A0A6C0DXP9"/>
<evidence type="ECO:0000256" key="2">
    <source>
        <dbReference type="ARBA" id="ARBA00022771"/>
    </source>
</evidence>
<evidence type="ECO:0000256" key="1">
    <source>
        <dbReference type="ARBA" id="ARBA00022723"/>
    </source>
</evidence>
<dbReference type="SUPFAM" id="SSF90229">
    <property type="entry name" value="CCCH zinc finger"/>
    <property type="match status" value="1"/>
</dbReference>
<proteinExistence type="predicted"/>
<name>A0A6C0DXP9_9ZZZZ</name>
<dbReference type="GO" id="GO:0008270">
    <property type="term" value="F:zinc ion binding"/>
    <property type="evidence" value="ECO:0007669"/>
    <property type="project" value="UniProtKB-KW"/>
</dbReference>